<dbReference type="InterPro" id="IPR032675">
    <property type="entry name" value="LRR_dom_sf"/>
</dbReference>
<dbReference type="Gene3D" id="1.10.533.10">
    <property type="entry name" value="Death Domain, Fas"/>
    <property type="match status" value="1"/>
</dbReference>
<reference evidence="5" key="1">
    <citation type="submission" date="2025-08" db="UniProtKB">
        <authorList>
            <consortium name="RefSeq"/>
        </authorList>
    </citation>
    <scope>IDENTIFICATION</scope>
    <source>
        <tissue evidence="5">Liver</tissue>
    </source>
</reference>
<dbReference type="Gene3D" id="3.80.10.10">
    <property type="entry name" value="Ribonuclease Inhibitor"/>
    <property type="match status" value="1"/>
</dbReference>
<evidence type="ECO:0000256" key="2">
    <source>
        <dbReference type="ARBA" id="ARBA00022737"/>
    </source>
</evidence>
<dbReference type="PROSITE" id="PS51450">
    <property type="entry name" value="LRR"/>
    <property type="match status" value="1"/>
</dbReference>
<dbReference type="PANTHER" id="PTHR48051:SF1">
    <property type="entry name" value="RAS SUPPRESSOR PROTEIN 1"/>
    <property type="match status" value="1"/>
</dbReference>
<dbReference type="InterPro" id="IPR001611">
    <property type="entry name" value="Leu-rich_rpt"/>
</dbReference>
<proteinExistence type="predicted"/>
<dbReference type="SUPFAM" id="SSF52058">
    <property type="entry name" value="L domain-like"/>
    <property type="match status" value="1"/>
</dbReference>
<sequence>MTQLKTLDISNNAIKEIPRNIGELRSLVSLQACNNQISSLPPSFLSLKVLQHLDLRGNNLTALPSGIYSLSSLKEINFDDNPLLRPPMEICKGKQLHTITRYLQRADERDEKILEKIFNIVASNITEVNFEFLQQKLNMTSSENSIPVKSTTPLNERIYQAFLKWKADKNLLFTSIALRDQLFRALNMIGAYDIMDKITALKLYTSAIKL</sequence>
<dbReference type="SMART" id="SM00369">
    <property type="entry name" value="LRR_TYP"/>
    <property type="match status" value="3"/>
</dbReference>
<feature type="domain" description="LRRD1 death" evidence="3">
    <location>
        <begin position="114"/>
        <end position="202"/>
    </location>
</feature>
<name>A0ABM2W288_MESAU</name>
<keyword evidence="4" id="KW-1185">Reference proteome</keyword>
<gene>
    <name evidence="5" type="primary">Lrrd1</name>
</gene>
<keyword evidence="2" id="KW-0677">Repeat</keyword>
<protein>
    <submittedName>
        <fullName evidence="5">Leucine-rich repeat and death domain-containing protein 1 isoform X2</fullName>
    </submittedName>
</protein>
<dbReference type="RefSeq" id="XP_040584652.1">
    <property type="nucleotide sequence ID" value="XM_040728718.1"/>
</dbReference>
<dbReference type="GeneID" id="101844766"/>
<dbReference type="InterPro" id="IPR003591">
    <property type="entry name" value="Leu-rich_rpt_typical-subtyp"/>
</dbReference>
<dbReference type="Pfam" id="PF00560">
    <property type="entry name" value="LRR_1"/>
    <property type="match status" value="1"/>
</dbReference>
<dbReference type="Pfam" id="PF13855">
    <property type="entry name" value="LRR_8"/>
    <property type="match status" value="1"/>
</dbReference>
<evidence type="ECO:0000313" key="4">
    <source>
        <dbReference type="Proteomes" id="UP000886700"/>
    </source>
</evidence>
<dbReference type="InterPro" id="IPR011029">
    <property type="entry name" value="DEATH-like_dom_sf"/>
</dbReference>
<dbReference type="Proteomes" id="UP000886700">
    <property type="component" value="Unplaced"/>
</dbReference>
<dbReference type="CDD" id="cd01670">
    <property type="entry name" value="Death"/>
    <property type="match status" value="1"/>
</dbReference>
<dbReference type="InterPro" id="IPR050216">
    <property type="entry name" value="LRR_domain-containing"/>
</dbReference>
<organism evidence="4 5">
    <name type="scientific">Mesocricetus auratus</name>
    <name type="common">Golden hamster</name>
    <dbReference type="NCBI Taxonomy" id="10036"/>
    <lineage>
        <taxon>Eukaryota</taxon>
        <taxon>Metazoa</taxon>
        <taxon>Chordata</taxon>
        <taxon>Craniata</taxon>
        <taxon>Vertebrata</taxon>
        <taxon>Euteleostomi</taxon>
        <taxon>Mammalia</taxon>
        <taxon>Eutheria</taxon>
        <taxon>Euarchontoglires</taxon>
        <taxon>Glires</taxon>
        <taxon>Rodentia</taxon>
        <taxon>Myomorpha</taxon>
        <taxon>Muroidea</taxon>
        <taxon>Cricetidae</taxon>
        <taxon>Cricetinae</taxon>
        <taxon>Mesocricetus</taxon>
    </lineage>
</organism>
<accession>A0ABM2W288</accession>
<evidence type="ECO:0000313" key="5">
    <source>
        <dbReference type="RefSeq" id="XP_040584652.1"/>
    </source>
</evidence>
<dbReference type="PANTHER" id="PTHR48051">
    <property type="match status" value="1"/>
</dbReference>
<dbReference type="Pfam" id="PF24978">
    <property type="entry name" value="Death_Lrrd1"/>
    <property type="match status" value="1"/>
</dbReference>
<evidence type="ECO:0000259" key="3">
    <source>
        <dbReference type="Pfam" id="PF24978"/>
    </source>
</evidence>
<evidence type="ECO:0000256" key="1">
    <source>
        <dbReference type="ARBA" id="ARBA00022614"/>
    </source>
</evidence>
<dbReference type="InterPro" id="IPR056869">
    <property type="entry name" value="DD_LRRD1"/>
</dbReference>
<keyword evidence="1" id="KW-0433">Leucine-rich repeat</keyword>